<evidence type="ECO:0000259" key="3">
    <source>
        <dbReference type="Pfam" id="PF04967"/>
    </source>
</evidence>
<sequence length="220" mass="24702">MITVVDITIPAESFALGRIFTDHSTVQIELERLAPLHKAVIMPQFWVANDEDDAIATTLNDDPLVDNVETLTNTDSNVERTLYEIQWNPDVNGLVQSLIEADAKILVAKGTAEEWQFQLQFKNHSGLASFRKSLQEYGIQITLNTVFNPMVHEEDELLTAEQSDALITAYEEGYYEVPRGISQDELGSLLGISGNSVSQRLRRGTVRLIKEAYESGEFRL</sequence>
<dbReference type="PANTHER" id="PTHR34236:SF1">
    <property type="entry name" value="DIMETHYL SULFOXIDE REDUCTASE TRANSCRIPTIONAL ACTIVATOR"/>
    <property type="match status" value="1"/>
</dbReference>
<evidence type="ECO:0000313" key="6">
    <source>
        <dbReference type="Proteomes" id="UP001596383"/>
    </source>
</evidence>
<proteinExistence type="predicted"/>
<dbReference type="Pfam" id="PF15915">
    <property type="entry name" value="BAT"/>
    <property type="match status" value="1"/>
</dbReference>
<keyword evidence="2" id="KW-0804">Transcription</keyword>
<evidence type="ECO:0000313" key="5">
    <source>
        <dbReference type="EMBL" id="MFC6763661.1"/>
    </source>
</evidence>
<evidence type="ECO:0000259" key="4">
    <source>
        <dbReference type="Pfam" id="PF15915"/>
    </source>
</evidence>
<dbReference type="RefSeq" id="WP_273736777.1">
    <property type="nucleotide sequence ID" value="NZ_JAQIVI010000007.1"/>
</dbReference>
<dbReference type="Pfam" id="PF04967">
    <property type="entry name" value="HTH_10"/>
    <property type="match status" value="1"/>
</dbReference>
<dbReference type="AlphaFoldDB" id="A0ABD5SJR8"/>
<feature type="domain" description="Bacterioopsin transcriptional activator GAF and HTH associated" evidence="4">
    <location>
        <begin position="6"/>
        <end position="143"/>
    </location>
</feature>
<protein>
    <submittedName>
        <fullName evidence="5">Helix-turn-helix domain-containing protein</fullName>
    </submittedName>
</protein>
<organism evidence="5 6">
    <name type="scientific">Natrinema soli</name>
    <dbReference type="NCBI Taxonomy" id="1930624"/>
    <lineage>
        <taxon>Archaea</taxon>
        <taxon>Methanobacteriati</taxon>
        <taxon>Methanobacteriota</taxon>
        <taxon>Stenosarchaea group</taxon>
        <taxon>Halobacteria</taxon>
        <taxon>Halobacteriales</taxon>
        <taxon>Natrialbaceae</taxon>
        <taxon>Natrinema</taxon>
    </lineage>
</organism>
<evidence type="ECO:0000256" key="1">
    <source>
        <dbReference type="ARBA" id="ARBA00023015"/>
    </source>
</evidence>
<accession>A0ABD5SJR8</accession>
<keyword evidence="6" id="KW-1185">Reference proteome</keyword>
<keyword evidence="1" id="KW-0805">Transcription regulation</keyword>
<name>A0ABD5SJR8_9EURY</name>
<dbReference type="InterPro" id="IPR031803">
    <property type="entry name" value="BAT_GAF/HTH-assoc"/>
</dbReference>
<reference evidence="5 6" key="1">
    <citation type="journal article" date="2019" name="Int. J. Syst. Evol. Microbiol.">
        <title>The Global Catalogue of Microorganisms (GCM) 10K type strain sequencing project: providing services to taxonomists for standard genome sequencing and annotation.</title>
        <authorList>
            <consortium name="The Broad Institute Genomics Platform"/>
            <consortium name="The Broad Institute Genome Sequencing Center for Infectious Disease"/>
            <person name="Wu L."/>
            <person name="Ma J."/>
        </authorList>
    </citation>
    <scope>NUCLEOTIDE SEQUENCE [LARGE SCALE GENOMIC DNA]</scope>
    <source>
        <strain evidence="5 6">LMG 29247</strain>
    </source>
</reference>
<dbReference type="EMBL" id="JBHSWV010000007">
    <property type="protein sequence ID" value="MFC6763661.1"/>
    <property type="molecule type" value="Genomic_DNA"/>
</dbReference>
<comment type="caution">
    <text evidence="5">The sequence shown here is derived from an EMBL/GenBank/DDBJ whole genome shotgun (WGS) entry which is preliminary data.</text>
</comment>
<dbReference type="PANTHER" id="PTHR34236">
    <property type="entry name" value="DIMETHYL SULFOXIDE REDUCTASE TRANSCRIPTIONAL ACTIVATOR"/>
    <property type="match status" value="1"/>
</dbReference>
<evidence type="ECO:0000256" key="2">
    <source>
        <dbReference type="ARBA" id="ARBA00023163"/>
    </source>
</evidence>
<feature type="domain" description="HTH bat-type" evidence="3">
    <location>
        <begin position="158"/>
        <end position="209"/>
    </location>
</feature>
<dbReference type="InterPro" id="IPR007050">
    <property type="entry name" value="HTH_bacterioopsin"/>
</dbReference>
<gene>
    <name evidence="5" type="ORF">ACFQE6_00815</name>
</gene>
<dbReference type="Proteomes" id="UP001596383">
    <property type="component" value="Unassembled WGS sequence"/>
</dbReference>